<dbReference type="EMBL" id="CP009788">
    <property type="protein sequence ID" value="AJE04690.1"/>
    <property type="molecule type" value="Genomic_DNA"/>
</dbReference>
<dbReference type="SUPFAM" id="SSF52402">
    <property type="entry name" value="Adenine nucleotide alpha hydrolases-like"/>
    <property type="match status" value="1"/>
</dbReference>
<proteinExistence type="inferred from homology"/>
<name>A0A0B5BJK7_9BACT</name>
<dbReference type="PANTHER" id="PTHR46268">
    <property type="entry name" value="STRESS RESPONSE PROTEIN NHAX"/>
    <property type="match status" value="1"/>
</dbReference>
<dbReference type="InterPro" id="IPR014729">
    <property type="entry name" value="Rossmann-like_a/b/a_fold"/>
</dbReference>
<dbReference type="KEGG" id="gpi:GPICK_16105"/>
<dbReference type="STRING" id="345632.GPICK_16105"/>
<protein>
    <submittedName>
        <fullName evidence="3">Universal stress protein</fullName>
    </submittedName>
</protein>
<evidence type="ECO:0000313" key="3">
    <source>
        <dbReference type="EMBL" id="AJE04690.1"/>
    </source>
</evidence>
<evidence type="ECO:0000256" key="1">
    <source>
        <dbReference type="ARBA" id="ARBA00008791"/>
    </source>
</evidence>
<dbReference type="Pfam" id="PF00582">
    <property type="entry name" value="Usp"/>
    <property type="match status" value="1"/>
</dbReference>
<reference evidence="3 4" key="1">
    <citation type="journal article" date="2015" name="Genome Announc.">
        <title>Complete Genome of Geobacter pickeringii G13T, a Metal-Reducing Isolate from Sedimentary Kaolin Deposits.</title>
        <authorList>
            <person name="Badalamenti J.P."/>
            <person name="Bond D.R."/>
        </authorList>
    </citation>
    <scope>NUCLEOTIDE SEQUENCE [LARGE SCALE GENOMIC DNA]</scope>
    <source>
        <strain evidence="3 4">G13</strain>
    </source>
</reference>
<dbReference type="RefSeq" id="WP_039744914.1">
    <property type="nucleotide sequence ID" value="NZ_CP009788.1"/>
</dbReference>
<gene>
    <name evidence="3" type="ORF">GPICK_16105</name>
</gene>
<accession>A0A0B5BJK7</accession>
<sequence length="153" mass="17951">MEDFRRILVVSRMTTYCQEAVHCGVSLARKYGAELFLIHAIHNPFGLEGWNLPVVSLEKEYEEIMRQAKEELDRILAKERSDGLQVTELIRKGEPTKEILKAVEELKIDLLIMLSHEEWRIEHFLFGRSNEEIVRKMPCSVLFVKKEPQAVKW</sequence>
<dbReference type="CDD" id="cd00293">
    <property type="entry name" value="USP-like"/>
    <property type="match status" value="1"/>
</dbReference>
<evidence type="ECO:0000259" key="2">
    <source>
        <dbReference type="Pfam" id="PF00582"/>
    </source>
</evidence>
<dbReference type="HOGENOM" id="CLU_049301_11_2_7"/>
<dbReference type="AlphaFoldDB" id="A0A0B5BJK7"/>
<dbReference type="OrthoDB" id="5395985at2"/>
<evidence type="ECO:0000313" key="4">
    <source>
        <dbReference type="Proteomes" id="UP000057609"/>
    </source>
</evidence>
<feature type="domain" description="UspA" evidence="2">
    <location>
        <begin position="4"/>
        <end position="145"/>
    </location>
</feature>
<keyword evidence="4" id="KW-1185">Reference proteome</keyword>
<dbReference type="PANTHER" id="PTHR46268:SF6">
    <property type="entry name" value="UNIVERSAL STRESS PROTEIN UP12"/>
    <property type="match status" value="1"/>
</dbReference>
<dbReference type="InterPro" id="IPR006016">
    <property type="entry name" value="UspA"/>
</dbReference>
<comment type="similarity">
    <text evidence="1">Belongs to the universal stress protein A family.</text>
</comment>
<organism evidence="3 4">
    <name type="scientific">Geobacter pickeringii</name>
    <dbReference type="NCBI Taxonomy" id="345632"/>
    <lineage>
        <taxon>Bacteria</taxon>
        <taxon>Pseudomonadati</taxon>
        <taxon>Thermodesulfobacteriota</taxon>
        <taxon>Desulfuromonadia</taxon>
        <taxon>Geobacterales</taxon>
        <taxon>Geobacteraceae</taxon>
        <taxon>Geobacter</taxon>
    </lineage>
</organism>
<dbReference type="Gene3D" id="3.40.50.620">
    <property type="entry name" value="HUPs"/>
    <property type="match status" value="1"/>
</dbReference>
<dbReference type="Proteomes" id="UP000057609">
    <property type="component" value="Chromosome"/>
</dbReference>